<keyword evidence="1" id="KW-1185">Reference proteome</keyword>
<dbReference type="Proteomes" id="UP000095283">
    <property type="component" value="Unplaced"/>
</dbReference>
<sequence>MSTSNVSVSANNHLPGIQRGISGGAVAGIIIGALPPAIEGLI</sequence>
<proteinExistence type="predicted"/>
<reference evidence="2" key="1">
    <citation type="submission" date="2016-11" db="UniProtKB">
        <authorList>
            <consortium name="WormBaseParasite"/>
        </authorList>
    </citation>
    <scope>IDENTIFICATION</scope>
</reference>
<protein>
    <submittedName>
        <fullName evidence="2">DUF4190 domain-containing protein</fullName>
    </submittedName>
</protein>
<dbReference type="AlphaFoldDB" id="A0A1I7XCH7"/>
<accession>A0A1I7XCH7</accession>
<organism evidence="1 2">
    <name type="scientific">Heterorhabditis bacteriophora</name>
    <name type="common">Entomopathogenic nematode worm</name>
    <dbReference type="NCBI Taxonomy" id="37862"/>
    <lineage>
        <taxon>Eukaryota</taxon>
        <taxon>Metazoa</taxon>
        <taxon>Ecdysozoa</taxon>
        <taxon>Nematoda</taxon>
        <taxon>Chromadorea</taxon>
        <taxon>Rhabditida</taxon>
        <taxon>Rhabditina</taxon>
        <taxon>Rhabditomorpha</taxon>
        <taxon>Strongyloidea</taxon>
        <taxon>Heterorhabditidae</taxon>
        <taxon>Heterorhabditis</taxon>
    </lineage>
</organism>
<name>A0A1I7XCH7_HETBA</name>
<dbReference type="WBParaSite" id="Hba_15343">
    <property type="protein sequence ID" value="Hba_15343"/>
    <property type="gene ID" value="Hba_15343"/>
</dbReference>
<evidence type="ECO:0000313" key="2">
    <source>
        <dbReference type="WBParaSite" id="Hba_15343"/>
    </source>
</evidence>
<evidence type="ECO:0000313" key="1">
    <source>
        <dbReference type="Proteomes" id="UP000095283"/>
    </source>
</evidence>